<dbReference type="SMART" id="SM00312">
    <property type="entry name" value="PX"/>
    <property type="match status" value="1"/>
</dbReference>
<evidence type="ECO:0000256" key="3">
    <source>
        <dbReference type="SAM" id="MobiDB-lite"/>
    </source>
</evidence>
<dbReference type="GO" id="GO:0016197">
    <property type="term" value="P:endosomal transport"/>
    <property type="evidence" value="ECO:0007669"/>
    <property type="project" value="TreeGrafter"/>
</dbReference>
<evidence type="ECO:0000256" key="2">
    <source>
        <dbReference type="PROSITE-ProRule" id="PRU00192"/>
    </source>
</evidence>
<evidence type="ECO:0000259" key="5">
    <source>
        <dbReference type="PROSITE" id="PS50195"/>
    </source>
</evidence>
<accession>A0A507EFW5</accession>
<evidence type="ECO:0000313" key="6">
    <source>
        <dbReference type="EMBL" id="TPX62672.1"/>
    </source>
</evidence>
<dbReference type="GO" id="GO:0035091">
    <property type="term" value="F:phosphatidylinositol binding"/>
    <property type="evidence" value="ECO:0007669"/>
    <property type="project" value="InterPro"/>
</dbReference>
<dbReference type="Gene3D" id="3.30.1520.10">
    <property type="entry name" value="Phox-like domain"/>
    <property type="match status" value="1"/>
</dbReference>
<feature type="domain" description="SH3" evidence="4">
    <location>
        <begin position="116"/>
        <end position="201"/>
    </location>
</feature>
<dbReference type="CDD" id="cd00174">
    <property type="entry name" value="SH3"/>
    <property type="match status" value="1"/>
</dbReference>
<gene>
    <name evidence="6" type="ORF">PhCBS80983_g00305</name>
</gene>
<feature type="region of interest" description="Disordered" evidence="3">
    <location>
        <begin position="41"/>
        <end position="63"/>
    </location>
</feature>
<dbReference type="InterPro" id="IPR036871">
    <property type="entry name" value="PX_dom_sf"/>
</dbReference>
<dbReference type="InterPro" id="IPR027267">
    <property type="entry name" value="AH/BAR_dom_sf"/>
</dbReference>
<reference evidence="6 7" key="1">
    <citation type="journal article" date="2019" name="Sci. Rep.">
        <title>Comparative genomics of chytrid fungi reveal insights into the obligate biotrophic and pathogenic lifestyle of Synchytrium endobioticum.</title>
        <authorList>
            <person name="van de Vossenberg B.T.L.H."/>
            <person name="Warris S."/>
            <person name="Nguyen H.D.T."/>
            <person name="van Gent-Pelzer M.P.E."/>
            <person name="Joly D.L."/>
            <person name="van de Geest H.C."/>
            <person name="Bonants P.J.M."/>
            <person name="Smith D.S."/>
            <person name="Levesque C.A."/>
            <person name="van der Lee T.A.J."/>
        </authorList>
    </citation>
    <scope>NUCLEOTIDE SEQUENCE [LARGE SCALE GENOMIC DNA]</scope>
    <source>
        <strain evidence="6 7">CBS 809.83</strain>
    </source>
</reference>
<dbReference type="InterPro" id="IPR019497">
    <property type="entry name" value="Sorting_nexin_WASP-bd-dom"/>
</dbReference>
<dbReference type="PANTHER" id="PTHR45827">
    <property type="entry name" value="SORTING NEXIN"/>
    <property type="match status" value="1"/>
</dbReference>
<dbReference type="EMBL" id="QEAQ01000002">
    <property type="protein sequence ID" value="TPX62672.1"/>
    <property type="molecule type" value="Genomic_DNA"/>
</dbReference>
<feature type="region of interest" description="Disordered" evidence="3">
    <location>
        <begin position="310"/>
        <end position="337"/>
    </location>
</feature>
<dbReference type="Proteomes" id="UP000318582">
    <property type="component" value="Unassembled WGS sequence"/>
</dbReference>
<dbReference type="SUPFAM" id="SSF64268">
    <property type="entry name" value="PX domain"/>
    <property type="match status" value="1"/>
</dbReference>
<dbReference type="InterPro" id="IPR036028">
    <property type="entry name" value="SH3-like_dom_sf"/>
</dbReference>
<dbReference type="PANTHER" id="PTHR45827:SF1">
    <property type="entry name" value="SORTING NEXIN"/>
    <property type="match status" value="1"/>
</dbReference>
<dbReference type="PROSITE" id="PS50002">
    <property type="entry name" value="SH3"/>
    <property type="match status" value="1"/>
</dbReference>
<dbReference type="STRING" id="109895.A0A507EFW5"/>
<dbReference type="Gene3D" id="2.30.30.40">
    <property type="entry name" value="SH3 Domains"/>
    <property type="match status" value="1"/>
</dbReference>
<dbReference type="GO" id="GO:0097320">
    <property type="term" value="P:plasma membrane tubulation"/>
    <property type="evidence" value="ECO:0007669"/>
    <property type="project" value="TreeGrafter"/>
</dbReference>
<keyword evidence="7" id="KW-1185">Reference proteome</keyword>
<dbReference type="GO" id="GO:0006897">
    <property type="term" value="P:endocytosis"/>
    <property type="evidence" value="ECO:0007669"/>
    <property type="project" value="TreeGrafter"/>
</dbReference>
<dbReference type="Pfam" id="PF07653">
    <property type="entry name" value="SH3_2"/>
    <property type="match status" value="1"/>
</dbReference>
<dbReference type="InterPro" id="IPR001452">
    <property type="entry name" value="SH3_domain"/>
</dbReference>
<dbReference type="SMART" id="SM00326">
    <property type="entry name" value="SH3"/>
    <property type="match status" value="1"/>
</dbReference>
<protein>
    <recommendedName>
        <fullName evidence="8">PX domain-containing protein</fullName>
    </recommendedName>
</protein>
<dbReference type="Pfam" id="PF10456">
    <property type="entry name" value="BAR_3_WASP_bdg"/>
    <property type="match status" value="1"/>
</dbReference>
<evidence type="ECO:0000259" key="4">
    <source>
        <dbReference type="PROSITE" id="PS50002"/>
    </source>
</evidence>
<evidence type="ECO:0008006" key="8">
    <source>
        <dbReference type="Google" id="ProtNLM"/>
    </source>
</evidence>
<dbReference type="PROSITE" id="PS50195">
    <property type="entry name" value="PX"/>
    <property type="match status" value="1"/>
</dbReference>
<sequence length="774" mass="85938">MVGSACEKSFSSTSDTVDQAPEYTLASSVYYSAITPVLSRTWSDSSSADTPPGSANPTPRNRGTVEIASVGSSLFRRSSSNSELTTEEAILTNVFSGELSPTIAETLFENDEMEVVPVYDAIAIFDHEPDSDDENGVSFKSGDRIRVFGKQDIRNTVLGTGDWGDDWAWEKEVEVSEGWCEVEVRGKVGFAPVSYMRFASDNTPMETRSQIELVLTDARPTLSSFAPLHIPPNHHMVDSYVSNAETSVSMAESTTSQLNYPSAISALGNGVGAITGRVRKSLKKLLGNWFEGDSVQDFIVGNLKAGISQDPTVAEEDEDESLGRFGASTETPPSGKHCIQKGLSWAGTAPPFLITLQSAERRRKVSLDDSYTRPNTVTDEFIAYKIVTWFPEDDNPSYTALSVYRRYTDFDWLDNHLQARFPPPVIPLPQLPQKYTLTARKFDKDHVESRRRALERYLNTLARHPILKAEESLILFLSCGGTSETGLLQVDKEPIPPGQEYQDSQFGIVIDDDEWINGKKQYDDEAVGQTQAGPASFFKRVHLMADVKLERGYPNMMDRFATHLSLMESHLDPLINSAQKHQQGTSGLQASYKDIAACLEVLARGRTEEGRLLRNVGWCWKRGCFECHEFSNALLAVSKHLNGVAETYDYHAKQDLTVFAERIREYHVMVSAFQPLSQLNDLAESRSDELDAPVIKEGRPAARSPNVDAQADGMKKRLNIILAVAQAEVERLHAEKTKGWEVLLREWVDGQISAQEKVLNHLYAARDALGANEA</sequence>
<dbReference type="Gene3D" id="1.20.1270.60">
    <property type="entry name" value="Arfaptin homology (AH) domain/BAR domain"/>
    <property type="match status" value="1"/>
</dbReference>
<dbReference type="Pfam" id="PF00787">
    <property type="entry name" value="PX"/>
    <property type="match status" value="1"/>
</dbReference>
<feature type="domain" description="PX" evidence="5">
    <location>
        <begin position="362"/>
        <end position="483"/>
    </location>
</feature>
<dbReference type="SUPFAM" id="SSF50044">
    <property type="entry name" value="SH3-domain"/>
    <property type="match status" value="1"/>
</dbReference>
<evidence type="ECO:0000256" key="1">
    <source>
        <dbReference type="ARBA" id="ARBA00022443"/>
    </source>
</evidence>
<comment type="caution">
    <text evidence="6">The sequence shown here is derived from an EMBL/GenBank/DDBJ whole genome shotgun (WGS) entry which is preliminary data.</text>
</comment>
<dbReference type="GO" id="GO:0031410">
    <property type="term" value="C:cytoplasmic vesicle"/>
    <property type="evidence" value="ECO:0007669"/>
    <property type="project" value="TreeGrafter"/>
</dbReference>
<dbReference type="GO" id="GO:0005886">
    <property type="term" value="C:plasma membrane"/>
    <property type="evidence" value="ECO:0007669"/>
    <property type="project" value="TreeGrafter"/>
</dbReference>
<keyword evidence="1 2" id="KW-0728">SH3 domain</keyword>
<proteinExistence type="predicted"/>
<dbReference type="AlphaFoldDB" id="A0A507EFW5"/>
<evidence type="ECO:0000313" key="7">
    <source>
        <dbReference type="Proteomes" id="UP000318582"/>
    </source>
</evidence>
<feature type="compositionally biased region" description="Polar residues" evidence="3">
    <location>
        <begin position="41"/>
        <end position="61"/>
    </location>
</feature>
<organism evidence="6 7">
    <name type="scientific">Powellomyces hirtus</name>
    <dbReference type="NCBI Taxonomy" id="109895"/>
    <lineage>
        <taxon>Eukaryota</taxon>
        <taxon>Fungi</taxon>
        <taxon>Fungi incertae sedis</taxon>
        <taxon>Chytridiomycota</taxon>
        <taxon>Chytridiomycota incertae sedis</taxon>
        <taxon>Chytridiomycetes</taxon>
        <taxon>Spizellomycetales</taxon>
        <taxon>Powellomycetaceae</taxon>
        <taxon>Powellomyces</taxon>
    </lineage>
</organism>
<dbReference type="InterPro" id="IPR001683">
    <property type="entry name" value="PX_dom"/>
</dbReference>
<name>A0A507EFW5_9FUNG</name>